<dbReference type="InterPro" id="IPR008775">
    <property type="entry name" value="Phytyl_CoA_dOase-like"/>
</dbReference>
<keyword evidence="2" id="KW-0223">Dioxygenase</keyword>
<comment type="caution">
    <text evidence="2">The sequence shown here is derived from an EMBL/GenBank/DDBJ whole genome shotgun (WGS) entry which is preliminary data.</text>
</comment>
<dbReference type="OrthoDB" id="9796766at2"/>
<dbReference type="SUPFAM" id="SSF51197">
    <property type="entry name" value="Clavaminate synthase-like"/>
    <property type="match status" value="1"/>
</dbReference>
<dbReference type="GO" id="GO:0016706">
    <property type="term" value="F:2-oxoglutarate-dependent dioxygenase activity"/>
    <property type="evidence" value="ECO:0007669"/>
    <property type="project" value="UniProtKB-ARBA"/>
</dbReference>
<dbReference type="GO" id="GO:0005506">
    <property type="term" value="F:iron ion binding"/>
    <property type="evidence" value="ECO:0007669"/>
    <property type="project" value="UniProtKB-ARBA"/>
</dbReference>
<sequence>MSIEREGWVRLPRFLAPAEVAKLQARAEAVALGPEHGACVRPHNRLLPLRWSDSAVAAAVMPAHRRERLARAVAASDLRWISGYVSVKPAFSGALPWHQDWWCWRHPVSTRRAPAQIVVACYLSATDAGNGALRIVPGSHRRRMPAHDRVRGLETDADLPEQITIAAEPGDAVAMDYRLLHATHANATDRSRNAILLNFAPHWSTLPSELRSHLIQHPALPQRRERAPAASHWLPTFSGRRRSLRLDREVPANYRAR</sequence>
<keyword evidence="3" id="KW-1185">Reference proteome</keyword>
<evidence type="ECO:0000256" key="1">
    <source>
        <dbReference type="ARBA" id="ARBA00001954"/>
    </source>
</evidence>
<keyword evidence="2" id="KW-0560">Oxidoreductase</keyword>
<name>A0A4U5JQI0_9GAMM</name>
<dbReference type="Gene3D" id="2.60.120.620">
    <property type="entry name" value="q2cbj1_9rhob like domain"/>
    <property type="match status" value="1"/>
</dbReference>
<evidence type="ECO:0000313" key="2">
    <source>
        <dbReference type="EMBL" id="TKR30157.1"/>
    </source>
</evidence>
<dbReference type="RefSeq" id="WP_137266586.1">
    <property type="nucleotide sequence ID" value="NZ_SZUA01000002.1"/>
</dbReference>
<organism evidence="2 3">
    <name type="scientific">Luteimonas gilva</name>
    <dbReference type="NCBI Taxonomy" id="2572684"/>
    <lineage>
        <taxon>Bacteria</taxon>
        <taxon>Pseudomonadati</taxon>
        <taxon>Pseudomonadota</taxon>
        <taxon>Gammaproteobacteria</taxon>
        <taxon>Lysobacterales</taxon>
        <taxon>Lysobacteraceae</taxon>
        <taxon>Luteimonas</taxon>
    </lineage>
</organism>
<dbReference type="PANTHER" id="PTHR20883">
    <property type="entry name" value="PHYTANOYL-COA DIOXYGENASE DOMAIN CONTAINING 1"/>
    <property type="match status" value="1"/>
</dbReference>
<dbReference type="Pfam" id="PF05721">
    <property type="entry name" value="PhyH"/>
    <property type="match status" value="1"/>
</dbReference>
<proteinExistence type="predicted"/>
<reference evidence="2 3" key="1">
    <citation type="submission" date="2019-04" db="EMBL/GenBank/DDBJ databases">
        <title>Reference strain of H23.</title>
        <authorList>
            <person name="Luo X."/>
        </authorList>
    </citation>
    <scope>NUCLEOTIDE SEQUENCE [LARGE SCALE GENOMIC DNA]</scope>
    <source>
        <strain evidence="2 3">H23</strain>
    </source>
</reference>
<comment type="cofactor">
    <cofactor evidence="1">
        <name>Fe(2+)</name>
        <dbReference type="ChEBI" id="CHEBI:29033"/>
    </cofactor>
</comment>
<gene>
    <name evidence="2" type="ORF">FCE95_08405</name>
</gene>
<dbReference type="Proteomes" id="UP000308707">
    <property type="component" value="Unassembled WGS sequence"/>
</dbReference>
<dbReference type="PANTHER" id="PTHR20883:SF48">
    <property type="entry name" value="ECTOINE DIOXYGENASE"/>
    <property type="match status" value="1"/>
</dbReference>
<protein>
    <submittedName>
        <fullName evidence="2">Phytanoyl-CoA dioxygenase family protein</fullName>
    </submittedName>
</protein>
<dbReference type="AlphaFoldDB" id="A0A4U5JQI0"/>
<dbReference type="EMBL" id="SZUA01000002">
    <property type="protein sequence ID" value="TKR30157.1"/>
    <property type="molecule type" value="Genomic_DNA"/>
</dbReference>
<accession>A0A4U5JQI0</accession>
<evidence type="ECO:0000313" key="3">
    <source>
        <dbReference type="Proteomes" id="UP000308707"/>
    </source>
</evidence>